<feature type="region of interest" description="Disordered" evidence="7">
    <location>
        <begin position="54"/>
        <end position="76"/>
    </location>
</feature>
<dbReference type="GO" id="GO:0008198">
    <property type="term" value="F:ferrous iron binding"/>
    <property type="evidence" value="ECO:0007669"/>
    <property type="project" value="TreeGrafter"/>
</dbReference>
<dbReference type="AlphaFoldDB" id="A0A8J5XR43"/>
<dbReference type="InterPro" id="IPR044862">
    <property type="entry name" value="Pro_4_hyd_alph_FE2OG_OXY"/>
</dbReference>
<evidence type="ECO:0000313" key="9">
    <source>
        <dbReference type="EMBL" id="KAG8465064.1"/>
    </source>
</evidence>
<keyword evidence="4" id="KW-0223">Dioxygenase</keyword>
<evidence type="ECO:0000313" key="10">
    <source>
        <dbReference type="Proteomes" id="UP000751190"/>
    </source>
</evidence>
<evidence type="ECO:0000256" key="6">
    <source>
        <dbReference type="ARBA" id="ARBA00023004"/>
    </source>
</evidence>
<dbReference type="GO" id="GO:0031543">
    <property type="term" value="F:peptidyl-proline dioxygenase activity"/>
    <property type="evidence" value="ECO:0007669"/>
    <property type="project" value="TreeGrafter"/>
</dbReference>
<accession>A0A8J5XR43</accession>
<evidence type="ECO:0000256" key="2">
    <source>
        <dbReference type="ARBA" id="ARBA00022723"/>
    </source>
</evidence>
<keyword evidence="2" id="KW-0479">Metal-binding</keyword>
<name>A0A8J5XR43_DIALT</name>
<keyword evidence="10" id="KW-1185">Reference proteome</keyword>
<keyword evidence="5" id="KW-0560">Oxidoreductase</keyword>
<protein>
    <recommendedName>
        <fullName evidence="8">Fe2OG dioxygenase domain-containing protein</fullName>
    </recommendedName>
</protein>
<proteinExistence type="predicted"/>
<dbReference type="GO" id="GO:0031418">
    <property type="term" value="F:L-ascorbic acid binding"/>
    <property type="evidence" value="ECO:0007669"/>
    <property type="project" value="UniProtKB-KW"/>
</dbReference>
<evidence type="ECO:0000256" key="7">
    <source>
        <dbReference type="SAM" id="MobiDB-lite"/>
    </source>
</evidence>
<evidence type="ECO:0000259" key="8">
    <source>
        <dbReference type="PROSITE" id="PS51471"/>
    </source>
</evidence>
<evidence type="ECO:0000256" key="3">
    <source>
        <dbReference type="ARBA" id="ARBA00022896"/>
    </source>
</evidence>
<dbReference type="Gene3D" id="2.60.120.620">
    <property type="entry name" value="q2cbj1_9rhob like domain"/>
    <property type="match status" value="1"/>
</dbReference>
<dbReference type="PROSITE" id="PS51471">
    <property type="entry name" value="FE2OG_OXY"/>
    <property type="match status" value="1"/>
</dbReference>
<dbReference type="EMBL" id="JAGTXO010000011">
    <property type="protein sequence ID" value="KAG8465064.1"/>
    <property type="molecule type" value="Genomic_DNA"/>
</dbReference>
<dbReference type="OrthoDB" id="10265670at2759"/>
<dbReference type="InterPro" id="IPR051559">
    <property type="entry name" value="HIF_prolyl_hydroxylases"/>
</dbReference>
<dbReference type="Proteomes" id="UP000751190">
    <property type="component" value="Unassembled WGS sequence"/>
</dbReference>
<comment type="caution">
    <text evidence="9">The sequence shown here is derived from an EMBL/GenBank/DDBJ whole genome shotgun (WGS) entry which is preliminary data.</text>
</comment>
<sequence>MLPPSPLEGDQEMADEHAAWGLALVRHAATGRTEWAFAADRRAVLPTAARLRASRAARRAPPSDASAAEPGERSEARAARAQAALDVMHGVWLKLGMPDSYIWWAADEAIASIGAALDARFHVVLDDFLPRAMTAAIADEVAAARAAGLLAPGALAGGRNGTNLTYMHAGVRGDEVGWFDGDEPCWRALPTCLSRVRALVGLLREAGGSQHVRGVGQFSRAMVACYPGDGARYVRHCDNACDAGEGERCNGRRLTAVFYLNRGWRPADGGELRIFSPGDAHGDAHVAQIAPLAGRLLLFFSDHRCPHEVLPTAVMRYAVTTWFFDDAEYARARAGGCAAAEGDASERQKIDCEIAKFERQFGARAQVVRGGGDECERECG</sequence>
<reference evidence="9" key="1">
    <citation type="submission" date="2021-05" db="EMBL/GenBank/DDBJ databases">
        <title>The genome of the haptophyte Pavlova lutheri (Diacronema luteri, Pavlovales) - a model for lipid biosynthesis in eukaryotic algae.</title>
        <authorList>
            <person name="Hulatt C.J."/>
            <person name="Posewitz M.C."/>
        </authorList>
    </citation>
    <scope>NUCLEOTIDE SEQUENCE</scope>
    <source>
        <strain evidence="9">NIVA-4/92</strain>
    </source>
</reference>
<dbReference type="Pfam" id="PF13640">
    <property type="entry name" value="2OG-FeII_Oxy_3"/>
    <property type="match status" value="1"/>
</dbReference>
<feature type="compositionally biased region" description="Low complexity" evidence="7">
    <location>
        <begin position="59"/>
        <end position="69"/>
    </location>
</feature>
<feature type="domain" description="Fe2OG dioxygenase" evidence="8">
    <location>
        <begin position="217"/>
        <end position="325"/>
    </location>
</feature>
<keyword evidence="6" id="KW-0408">Iron</keyword>
<evidence type="ECO:0000256" key="1">
    <source>
        <dbReference type="ARBA" id="ARBA00001961"/>
    </source>
</evidence>
<organism evidence="9 10">
    <name type="scientific">Diacronema lutheri</name>
    <name type="common">Unicellular marine alga</name>
    <name type="synonym">Monochrysis lutheri</name>
    <dbReference type="NCBI Taxonomy" id="2081491"/>
    <lineage>
        <taxon>Eukaryota</taxon>
        <taxon>Haptista</taxon>
        <taxon>Haptophyta</taxon>
        <taxon>Pavlovophyceae</taxon>
        <taxon>Pavlovales</taxon>
        <taxon>Pavlovaceae</taxon>
        <taxon>Diacronema</taxon>
    </lineage>
</organism>
<keyword evidence="3" id="KW-0847">Vitamin C</keyword>
<dbReference type="InterPro" id="IPR005123">
    <property type="entry name" value="Oxoglu/Fe-dep_dioxygenase_dom"/>
</dbReference>
<dbReference type="SMART" id="SM00702">
    <property type="entry name" value="P4Hc"/>
    <property type="match status" value="1"/>
</dbReference>
<dbReference type="PANTHER" id="PTHR12907:SF26">
    <property type="entry name" value="HIF PROLYL HYDROXYLASE, ISOFORM C"/>
    <property type="match status" value="1"/>
</dbReference>
<evidence type="ECO:0000256" key="5">
    <source>
        <dbReference type="ARBA" id="ARBA00023002"/>
    </source>
</evidence>
<dbReference type="PANTHER" id="PTHR12907">
    <property type="entry name" value="EGL NINE HOMOLOG-RELATED"/>
    <property type="match status" value="1"/>
</dbReference>
<gene>
    <name evidence="9" type="ORF">KFE25_012427</name>
</gene>
<evidence type="ECO:0000256" key="4">
    <source>
        <dbReference type="ARBA" id="ARBA00022964"/>
    </source>
</evidence>
<dbReference type="InterPro" id="IPR006620">
    <property type="entry name" value="Pro_4_hyd_alph"/>
</dbReference>
<dbReference type="OMA" id="QEMADEH"/>
<dbReference type="GO" id="GO:0071456">
    <property type="term" value="P:cellular response to hypoxia"/>
    <property type="evidence" value="ECO:0007669"/>
    <property type="project" value="TreeGrafter"/>
</dbReference>
<comment type="cofactor">
    <cofactor evidence="1">
        <name>L-ascorbate</name>
        <dbReference type="ChEBI" id="CHEBI:38290"/>
    </cofactor>
</comment>